<sequence>MALPRSRMPLALLGLALLAGPLAACKSDRVDTTGALYPNDVRTRHPFVLADGTRTLDVFPIGPGHLSPRQAADLDAFLLEFRRFGRGTLAVDLPQGVAPGLVPSIDRTAAAIRAVGAQNGIPARAFVVSGYTVANPALASPVRLSFQRMEAKVAGQCGLWPQDLGTSDPAFSLRNDPYWNLGCATRSNIAAQIADPTDLVQSRSEGRIDTVRRSKVINELREGKDPSTQWRQDGAASVKSQVSQ</sequence>
<accession>A0ABQ4T4V0</accession>
<evidence type="ECO:0000313" key="4">
    <source>
        <dbReference type="Proteomes" id="UP001055156"/>
    </source>
</evidence>
<organism evidence="3 4">
    <name type="scientific">Methylobacterium organophilum</name>
    <dbReference type="NCBI Taxonomy" id="410"/>
    <lineage>
        <taxon>Bacteria</taxon>
        <taxon>Pseudomonadati</taxon>
        <taxon>Pseudomonadota</taxon>
        <taxon>Alphaproteobacteria</taxon>
        <taxon>Hyphomicrobiales</taxon>
        <taxon>Methylobacteriaceae</taxon>
        <taxon>Methylobacterium</taxon>
    </lineage>
</organism>
<reference evidence="3" key="2">
    <citation type="submission" date="2021-08" db="EMBL/GenBank/DDBJ databases">
        <authorList>
            <person name="Tani A."/>
            <person name="Ola A."/>
            <person name="Ogura Y."/>
            <person name="Katsura K."/>
            <person name="Hayashi T."/>
        </authorList>
    </citation>
    <scope>NUCLEOTIDE SEQUENCE</scope>
    <source>
        <strain evidence="3">NBRC 15689</strain>
    </source>
</reference>
<proteinExistence type="predicted"/>
<keyword evidence="2" id="KW-0732">Signal</keyword>
<feature type="signal peptide" evidence="2">
    <location>
        <begin position="1"/>
        <end position="24"/>
    </location>
</feature>
<comment type="caution">
    <text evidence="3">The sequence shown here is derived from an EMBL/GenBank/DDBJ whole genome shotgun (WGS) entry which is preliminary data.</text>
</comment>
<keyword evidence="4" id="KW-1185">Reference proteome</keyword>
<dbReference type="Proteomes" id="UP001055156">
    <property type="component" value="Unassembled WGS sequence"/>
</dbReference>
<evidence type="ECO:0000256" key="2">
    <source>
        <dbReference type="SAM" id="SignalP"/>
    </source>
</evidence>
<dbReference type="InterPro" id="IPR013361">
    <property type="entry name" value="Pilus_CpaD"/>
</dbReference>
<dbReference type="NCBIfam" id="TIGR02522">
    <property type="entry name" value="pilus_cpaD"/>
    <property type="match status" value="1"/>
</dbReference>
<evidence type="ECO:0008006" key="5">
    <source>
        <dbReference type="Google" id="ProtNLM"/>
    </source>
</evidence>
<protein>
    <recommendedName>
        <fullName evidence="5">Pilus assembly protein CpaD</fullName>
    </recommendedName>
</protein>
<dbReference type="Pfam" id="PF09476">
    <property type="entry name" value="Pilus_CpaD"/>
    <property type="match status" value="1"/>
</dbReference>
<evidence type="ECO:0000256" key="1">
    <source>
        <dbReference type="SAM" id="MobiDB-lite"/>
    </source>
</evidence>
<dbReference type="RefSeq" id="WP_238309410.1">
    <property type="nucleotide sequence ID" value="NZ_BPQV01000001.1"/>
</dbReference>
<dbReference type="InterPro" id="IPR019027">
    <property type="entry name" value="Pilus_biogenesis_CpaD-related"/>
</dbReference>
<feature type="chain" id="PRO_5045986580" description="Pilus assembly protein CpaD" evidence="2">
    <location>
        <begin position="25"/>
        <end position="244"/>
    </location>
</feature>
<reference evidence="3" key="1">
    <citation type="journal article" date="2021" name="Front. Microbiol.">
        <title>Comprehensive Comparative Genomics and Phenotyping of Methylobacterium Species.</title>
        <authorList>
            <person name="Alessa O."/>
            <person name="Ogura Y."/>
            <person name="Fujitani Y."/>
            <person name="Takami H."/>
            <person name="Hayashi T."/>
            <person name="Sahin N."/>
            <person name="Tani A."/>
        </authorList>
    </citation>
    <scope>NUCLEOTIDE SEQUENCE</scope>
    <source>
        <strain evidence="3">NBRC 15689</strain>
    </source>
</reference>
<name>A0ABQ4T4V0_METOR</name>
<dbReference type="EMBL" id="BPQV01000001">
    <property type="protein sequence ID" value="GJE25464.1"/>
    <property type="molecule type" value="Genomic_DNA"/>
</dbReference>
<feature type="region of interest" description="Disordered" evidence="1">
    <location>
        <begin position="219"/>
        <end position="244"/>
    </location>
</feature>
<evidence type="ECO:0000313" key="3">
    <source>
        <dbReference type="EMBL" id="GJE25464.1"/>
    </source>
</evidence>
<gene>
    <name evidence="3" type="ORF">LKMONMHP_0302</name>
</gene>